<comment type="caution">
    <text evidence="8">The sequence shown here is derived from an EMBL/GenBank/DDBJ whole genome shotgun (WGS) entry which is preliminary data.</text>
</comment>
<evidence type="ECO:0000256" key="3">
    <source>
        <dbReference type="ARBA" id="ARBA00021980"/>
    </source>
</evidence>
<dbReference type="Pfam" id="PF01048">
    <property type="entry name" value="PNP_UDP_1"/>
    <property type="match status" value="1"/>
</dbReference>
<name>A0A4R1RR45_HYDET</name>
<dbReference type="InterPro" id="IPR018016">
    <property type="entry name" value="Nucleoside_phosphorylase_CS"/>
</dbReference>
<dbReference type="GO" id="GO:0009164">
    <property type="term" value="P:nucleoside catabolic process"/>
    <property type="evidence" value="ECO:0007669"/>
    <property type="project" value="UniProtKB-ARBA"/>
</dbReference>
<dbReference type="Gene3D" id="3.40.50.1580">
    <property type="entry name" value="Nucleoside phosphorylase domain"/>
    <property type="match status" value="1"/>
</dbReference>
<dbReference type="InterPro" id="IPR035994">
    <property type="entry name" value="Nucleoside_phosphorylase_sf"/>
</dbReference>
<dbReference type="InterPro" id="IPR000845">
    <property type="entry name" value="Nucleoside_phosphorylase_d"/>
</dbReference>
<organism evidence="8 9">
    <name type="scientific">Hydrogenispora ethanolica</name>
    <dbReference type="NCBI Taxonomy" id="1082276"/>
    <lineage>
        <taxon>Bacteria</taxon>
        <taxon>Bacillati</taxon>
        <taxon>Bacillota</taxon>
        <taxon>Hydrogenispora</taxon>
    </lineage>
</organism>
<evidence type="ECO:0000256" key="4">
    <source>
        <dbReference type="ARBA" id="ARBA00022676"/>
    </source>
</evidence>
<evidence type="ECO:0000259" key="7">
    <source>
        <dbReference type="Pfam" id="PF01048"/>
    </source>
</evidence>
<feature type="domain" description="Nucleoside phosphorylase" evidence="7">
    <location>
        <begin position="11"/>
        <end position="185"/>
    </location>
</feature>
<evidence type="ECO:0000256" key="6">
    <source>
        <dbReference type="ARBA" id="ARBA00048447"/>
    </source>
</evidence>
<accession>A0A4R1RR45</accession>
<dbReference type="AlphaFoldDB" id="A0A4R1RR45"/>
<evidence type="ECO:0000256" key="2">
    <source>
        <dbReference type="ARBA" id="ARBA00011888"/>
    </source>
</evidence>
<keyword evidence="5" id="KW-0808">Transferase</keyword>
<evidence type="ECO:0000256" key="1">
    <source>
        <dbReference type="ARBA" id="ARBA00010456"/>
    </source>
</evidence>
<evidence type="ECO:0000256" key="5">
    <source>
        <dbReference type="ARBA" id="ARBA00022679"/>
    </source>
</evidence>
<evidence type="ECO:0000313" key="9">
    <source>
        <dbReference type="Proteomes" id="UP000295008"/>
    </source>
</evidence>
<comment type="catalytic activity">
    <reaction evidence="6">
        <text>uridine + phosphate = alpha-D-ribose 1-phosphate + uracil</text>
        <dbReference type="Rhea" id="RHEA:24388"/>
        <dbReference type="ChEBI" id="CHEBI:16704"/>
        <dbReference type="ChEBI" id="CHEBI:17568"/>
        <dbReference type="ChEBI" id="CHEBI:43474"/>
        <dbReference type="ChEBI" id="CHEBI:57720"/>
        <dbReference type="EC" id="2.4.2.3"/>
    </reaction>
</comment>
<dbReference type="PANTHER" id="PTHR43691">
    <property type="entry name" value="URIDINE PHOSPHORYLASE"/>
    <property type="match status" value="1"/>
</dbReference>
<evidence type="ECO:0000313" key="8">
    <source>
        <dbReference type="EMBL" id="TCL68480.1"/>
    </source>
</evidence>
<dbReference type="EC" id="2.4.2.3" evidence="2"/>
<gene>
    <name evidence="8" type="ORF">EDC14_101320</name>
</gene>
<dbReference type="Proteomes" id="UP000295008">
    <property type="component" value="Unassembled WGS sequence"/>
</dbReference>
<keyword evidence="9" id="KW-1185">Reference proteome</keyword>
<dbReference type="SUPFAM" id="SSF53167">
    <property type="entry name" value="Purine and uridine phosphorylases"/>
    <property type="match status" value="1"/>
</dbReference>
<dbReference type="EMBL" id="SLUN01000013">
    <property type="protein sequence ID" value="TCL68480.1"/>
    <property type="molecule type" value="Genomic_DNA"/>
</dbReference>
<dbReference type="GO" id="GO:0005829">
    <property type="term" value="C:cytosol"/>
    <property type="evidence" value="ECO:0007669"/>
    <property type="project" value="TreeGrafter"/>
</dbReference>
<proteinExistence type="inferred from homology"/>
<reference evidence="8 9" key="1">
    <citation type="submission" date="2019-03" db="EMBL/GenBank/DDBJ databases">
        <title>Genomic Encyclopedia of Type Strains, Phase IV (KMG-IV): sequencing the most valuable type-strain genomes for metagenomic binning, comparative biology and taxonomic classification.</title>
        <authorList>
            <person name="Goeker M."/>
        </authorList>
    </citation>
    <scope>NUCLEOTIDE SEQUENCE [LARGE SCALE GENOMIC DNA]</scope>
    <source>
        <strain evidence="8 9">LX-B</strain>
    </source>
</reference>
<sequence length="229" mass="24658">MPCCPAIRGGVGRIGQFLEGVREIASNREFTTITGSYRGVKVMATSTGIGGASLGIAVEELRRIGVTTLIRIGSCGALQNDLRVGDLIIPSGAVRNEGTSDAYIARDYPALPDPLLLTGLLQTARRLGYPFQCGLVRSHDSFYTDREAAIDRYWAERGILASDMESAPLMVIGGLRKLRTASLLNVVVEAEGSLENGINQYVDGRDAAALGEEREIRLALETIFSLLQE</sequence>
<comment type="similarity">
    <text evidence="1">Belongs to the PNP/UDP phosphorylase family.</text>
</comment>
<dbReference type="PANTHER" id="PTHR43691:SF11">
    <property type="entry name" value="FI09636P-RELATED"/>
    <property type="match status" value="1"/>
</dbReference>
<dbReference type="CDD" id="cd17767">
    <property type="entry name" value="UP_EcUdp-like"/>
    <property type="match status" value="1"/>
</dbReference>
<keyword evidence="4" id="KW-0328">Glycosyltransferase</keyword>
<dbReference type="GO" id="GO:0004850">
    <property type="term" value="F:uridine phosphorylase activity"/>
    <property type="evidence" value="ECO:0007669"/>
    <property type="project" value="UniProtKB-EC"/>
</dbReference>
<dbReference type="PROSITE" id="PS01232">
    <property type="entry name" value="PNP_UDP_1"/>
    <property type="match status" value="1"/>
</dbReference>
<protein>
    <recommendedName>
        <fullName evidence="3">Uridine phosphorylase</fullName>
        <ecNumber evidence="2">2.4.2.3</ecNumber>
    </recommendedName>
</protein>